<dbReference type="InterPro" id="IPR012337">
    <property type="entry name" value="RNaseH-like_sf"/>
</dbReference>
<name>X0ZHL4_9ZZZZ</name>
<evidence type="ECO:0000313" key="3">
    <source>
        <dbReference type="EMBL" id="GAG69090.1"/>
    </source>
</evidence>
<dbReference type="NCBIfam" id="NF033563">
    <property type="entry name" value="transpos_IS30"/>
    <property type="match status" value="1"/>
</dbReference>
<dbReference type="PANTHER" id="PTHR10948:SF23">
    <property type="entry name" value="TRANSPOSASE INSI FOR INSERTION SEQUENCE ELEMENT IS30A-RELATED"/>
    <property type="match status" value="1"/>
</dbReference>
<dbReference type="InterPro" id="IPR036397">
    <property type="entry name" value="RNaseH_sf"/>
</dbReference>
<dbReference type="SUPFAM" id="SSF53098">
    <property type="entry name" value="Ribonuclease H-like"/>
    <property type="match status" value="1"/>
</dbReference>
<protein>
    <recommendedName>
        <fullName evidence="2">Integrase catalytic domain-containing protein</fullName>
    </recommendedName>
</protein>
<evidence type="ECO:0000256" key="1">
    <source>
        <dbReference type="ARBA" id="ARBA00023172"/>
    </source>
</evidence>
<dbReference type="GO" id="GO:0032196">
    <property type="term" value="P:transposition"/>
    <property type="evidence" value="ECO:0007669"/>
    <property type="project" value="TreeGrafter"/>
</dbReference>
<gene>
    <name evidence="3" type="ORF">S01H4_05111</name>
</gene>
<evidence type="ECO:0000259" key="2">
    <source>
        <dbReference type="PROSITE" id="PS50994"/>
    </source>
</evidence>
<dbReference type="EMBL" id="BART01001448">
    <property type="protein sequence ID" value="GAG69090.1"/>
    <property type="molecule type" value="Genomic_DNA"/>
</dbReference>
<feature type="domain" description="Integrase catalytic" evidence="2">
    <location>
        <begin position="166"/>
        <end position="328"/>
    </location>
</feature>
<dbReference type="InterPro" id="IPR025246">
    <property type="entry name" value="IS30-like_HTH"/>
</dbReference>
<dbReference type="InterPro" id="IPR051917">
    <property type="entry name" value="Transposase-Integrase"/>
</dbReference>
<dbReference type="InterPro" id="IPR001584">
    <property type="entry name" value="Integrase_cat-core"/>
</dbReference>
<dbReference type="AlphaFoldDB" id="X0ZHL4"/>
<dbReference type="InterPro" id="IPR053392">
    <property type="entry name" value="Transposase_IS30-like"/>
</dbReference>
<comment type="caution">
    <text evidence="3">The sequence shown here is derived from an EMBL/GenBank/DDBJ whole genome shotgun (WGS) entry which is preliminary data.</text>
</comment>
<dbReference type="PROSITE" id="PS50994">
    <property type="entry name" value="INTEGRASE"/>
    <property type="match status" value="1"/>
</dbReference>
<keyword evidence="1" id="KW-0233">DNA recombination</keyword>
<proteinExistence type="predicted"/>
<dbReference type="GO" id="GO:0015074">
    <property type="term" value="P:DNA integration"/>
    <property type="evidence" value="ECO:0007669"/>
    <property type="project" value="InterPro"/>
</dbReference>
<organism evidence="3">
    <name type="scientific">marine sediment metagenome</name>
    <dbReference type="NCBI Taxonomy" id="412755"/>
    <lineage>
        <taxon>unclassified sequences</taxon>
        <taxon>metagenomes</taxon>
        <taxon>ecological metagenomes</taxon>
    </lineage>
</organism>
<reference evidence="3" key="1">
    <citation type="journal article" date="2014" name="Front. Microbiol.">
        <title>High frequency of phylogenetically diverse reductive dehalogenase-homologous genes in deep subseafloor sedimentary metagenomes.</title>
        <authorList>
            <person name="Kawai M."/>
            <person name="Futagami T."/>
            <person name="Toyoda A."/>
            <person name="Takaki Y."/>
            <person name="Nishi S."/>
            <person name="Hori S."/>
            <person name="Arai W."/>
            <person name="Tsubouchi T."/>
            <person name="Morono Y."/>
            <person name="Uchiyama I."/>
            <person name="Ito T."/>
            <person name="Fujiyama A."/>
            <person name="Inagaki F."/>
            <person name="Takami H."/>
        </authorList>
    </citation>
    <scope>NUCLEOTIDE SEQUENCE</scope>
    <source>
        <strain evidence="3">Expedition CK06-06</strain>
    </source>
</reference>
<dbReference type="Gene3D" id="3.30.420.10">
    <property type="entry name" value="Ribonuclease H-like superfamily/Ribonuclease H"/>
    <property type="match status" value="1"/>
</dbReference>
<dbReference type="PANTHER" id="PTHR10948">
    <property type="entry name" value="TRANSPOSASE"/>
    <property type="match status" value="1"/>
</dbReference>
<sequence>MAHCSQLNINEREEISLGLAQKFSKNYIALSLGRSSSTICREVNRNTANRQAYRAVKAQHRANKLTHLARKNRKMDINIPLRHYVLEQLDQLWSPEQIAKRLKILYPKNMNMQISHESIYSYLYVLPRGALRKELVKCLRHHHINRRPRSGKSRRNCASIQNYISIEERPAEVADRTIPGHWEGDLLMGHNNSSALGTLVERTTRMTFLVQLKDRDAATVRETFAKEFKHLPKGLKRSLTYDQGQEMAEHKLFTKSTQIQVYFAHPHSPWERGTNENTNALIRQFFPKGTDFSKVSLKNIKQVQDMLNDRPRKTLEFLTPHEVFSKLLHVQGVFQQFLQDCPVRSFGN</sequence>
<dbReference type="Pfam" id="PF13936">
    <property type="entry name" value="HTH_38"/>
    <property type="match status" value="1"/>
</dbReference>
<dbReference type="GO" id="GO:0006310">
    <property type="term" value="P:DNA recombination"/>
    <property type="evidence" value="ECO:0007669"/>
    <property type="project" value="UniProtKB-KW"/>
</dbReference>
<dbReference type="Pfam" id="PF00665">
    <property type="entry name" value="rve"/>
    <property type="match status" value="1"/>
</dbReference>
<dbReference type="GO" id="GO:0005829">
    <property type="term" value="C:cytosol"/>
    <property type="evidence" value="ECO:0007669"/>
    <property type="project" value="TreeGrafter"/>
</dbReference>
<dbReference type="GO" id="GO:0004803">
    <property type="term" value="F:transposase activity"/>
    <property type="evidence" value="ECO:0007669"/>
    <property type="project" value="TreeGrafter"/>
</dbReference>
<accession>X0ZHL4</accession>
<dbReference type="GO" id="GO:0003676">
    <property type="term" value="F:nucleic acid binding"/>
    <property type="evidence" value="ECO:0007669"/>
    <property type="project" value="InterPro"/>
</dbReference>